<feature type="non-terminal residue" evidence="2">
    <location>
        <position position="48"/>
    </location>
</feature>
<keyword evidence="3" id="KW-1185">Reference proteome</keyword>
<accession>S9SHK0</accession>
<evidence type="ECO:0000313" key="3">
    <source>
        <dbReference type="Proteomes" id="UP000015346"/>
    </source>
</evidence>
<feature type="region of interest" description="Disordered" evidence="1">
    <location>
        <begin position="14"/>
        <end position="48"/>
    </location>
</feature>
<dbReference type="EMBL" id="AOLV01000013">
    <property type="protein sequence ID" value="EPX85794.1"/>
    <property type="molecule type" value="Genomic_DNA"/>
</dbReference>
<protein>
    <submittedName>
        <fullName evidence="2">Uncharacterized protein</fullName>
    </submittedName>
</protein>
<name>S9SHK0_9RHOB</name>
<sequence length="48" mass="4837">MPRLRVTAVMPLTAARAPPGGGPCAPLTAAGRTAPRRAGPPHGAHDQE</sequence>
<dbReference type="AlphaFoldDB" id="S9SHK0"/>
<dbReference type="HOGENOM" id="CLU_3162045_0_0_5"/>
<dbReference type="Proteomes" id="UP000015346">
    <property type="component" value="Unassembled WGS sequence"/>
</dbReference>
<reference evidence="2 3" key="1">
    <citation type="journal article" date="2013" name="Stand. Genomic Sci.">
        <title>Genome sequence of the reddish-pigmented Rubellimicrobium thermophilum type strain (DSM 16684(T)), a member of the Roseobacter clade.</title>
        <authorList>
            <person name="Fiebig A."/>
            <person name="Riedel T."/>
            <person name="Gronow S."/>
            <person name="Petersen J."/>
            <person name="Klenk H.P."/>
            <person name="Goker M."/>
        </authorList>
    </citation>
    <scope>NUCLEOTIDE SEQUENCE [LARGE SCALE GENOMIC DNA]</scope>
    <source>
        <strain evidence="2 3">DSM 16684</strain>
    </source>
</reference>
<gene>
    <name evidence="2" type="ORF">ruthe_01723</name>
</gene>
<feature type="compositionally biased region" description="Low complexity" evidence="1">
    <location>
        <begin position="14"/>
        <end position="42"/>
    </location>
</feature>
<comment type="caution">
    <text evidence="2">The sequence shown here is derived from an EMBL/GenBank/DDBJ whole genome shotgun (WGS) entry which is preliminary data.</text>
</comment>
<evidence type="ECO:0000256" key="1">
    <source>
        <dbReference type="SAM" id="MobiDB-lite"/>
    </source>
</evidence>
<proteinExistence type="predicted"/>
<organism evidence="2 3">
    <name type="scientific">Rubellimicrobium thermophilum DSM 16684</name>
    <dbReference type="NCBI Taxonomy" id="1123069"/>
    <lineage>
        <taxon>Bacteria</taxon>
        <taxon>Pseudomonadati</taxon>
        <taxon>Pseudomonadota</taxon>
        <taxon>Alphaproteobacteria</taxon>
        <taxon>Rhodobacterales</taxon>
        <taxon>Roseobacteraceae</taxon>
        <taxon>Rubellimicrobium</taxon>
    </lineage>
</organism>
<evidence type="ECO:0000313" key="2">
    <source>
        <dbReference type="EMBL" id="EPX85794.1"/>
    </source>
</evidence>